<dbReference type="InterPro" id="IPR039498">
    <property type="entry name" value="NTP_transf_5"/>
</dbReference>
<organism evidence="1 2">
    <name type="scientific">Rhodanobacter glycinis</name>
    <dbReference type="NCBI Taxonomy" id="582702"/>
    <lineage>
        <taxon>Bacteria</taxon>
        <taxon>Pseudomonadati</taxon>
        <taxon>Pseudomonadota</taxon>
        <taxon>Gammaproteobacteria</taxon>
        <taxon>Lysobacterales</taxon>
        <taxon>Rhodanobacteraceae</taxon>
        <taxon>Rhodanobacter</taxon>
    </lineage>
</organism>
<gene>
    <name evidence="1" type="ORF">EAH88_02400</name>
</gene>
<dbReference type="Proteomes" id="UP000319486">
    <property type="component" value="Unassembled WGS sequence"/>
</dbReference>
<name>A0A502FBN4_9GAMM</name>
<protein>
    <recommendedName>
        <fullName evidence="3">Nucleotidyltransferase family protein</fullName>
    </recommendedName>
</protein>
<dbReference type="RefSeq" id="WP_140648626.1">
    <property type="nucleotide sequence ID" value="NZ_RCZB01000004.1"/>
</dbReference>
<evidence type="ECO:0000313" key="2">
    <source>
        <dbReference type="Proteomes" id="UP000319486"/>
    </source>
</evidence>
<dbReference type="AlphaFoldDB" id="A0A502FBN4"/>
<proteinExistence type="predicted"/>
<keyword evidence="2" id="KW-1185">Reference proteome</keyword>
<evidence type="ECO:0000313" key="1">
    <source>
        <dbReference type="EMBL" id="TPG11399.1"/>
    </source>
</evidence>
<sequence length="415" mass="46688">MLPPLRIVRNGLRRTTEALAAELAQPGGAMPAWSELEWQLASAVAVAHGVSPLLCQFSAWQHSPWQRFLQSQREHVELRHRRIAALLQRIDTDARAAGLALVPLKGSALHAIGLYAPGERPMADIDLLVREDDAAPAIRLLLQLGYVESFVQWKHRVFKPATGRPFAGLGEHRDTPINIELHTRIQERLPISTVDITGWIYPQAPRPGLNPYPSIGDLMSHLLLHAAGNICGRSLRLLHLHDISLLAKRMVASDWDALCGERAADAPWWALPPLRLVARYYRHAIPDAVFARLERACPPLLRTISRRQTLTQVSCSALWLHAFAGIEWSRSARDVGQYLRNRVRPSEEAIRERADMVRTQLWLQGQSWVTLNHARRILTWLTRPVPRMDTLYVVRAALETPASAVQMTRHASAEG</sequence>
<dbReference type="OrthoDB" id="5992319at2"/>
<comment type="caution">
    <text evidence="1">The sequence shown here is derived from an EMBL/GenBank/DDBJ whole genome shotgun (WGS) entry which is preliminary data.</text>
</comment>
<evidence type="ECO:0008006" key="3">
    <source>
        <dbReference type="Google" id="ProtNLM"/>
    </source>
</evidence>
<reference evidence="1 2" key="1">
    <citation type="journal article" date="2019" name="Environ. Microbiol.">
        <title>Species interactions and distinct microbial communities in high Arctic permafrost affected cryosols are associated with the CH4 and CO2 gas fluxes.</title>
        <authorList>
            <person name="Altshuler I."/>
            <person name="Hamel J."/>
            <person name="Turney S."/>
            <person name="Magnuson E."/>
            <person name="Levesque R."/>
            <person name="Greer C."/>
            <person name="Whyte L.G."/>
        </authorList>
    </citation>
    <scope>NUCLEOTIDE SEQUENCE [LARGE SCALE GENOMIC DNA]</scope>
    <source>
        <strain evidence="1 2">S13Y</strain>
    </source>
</reference>
<accession>A0A502FBN4</accession>
<dbReference type="Pfam" id="PF14907">
    <property type="entry name" value="NTP_transf_5"/>
    <property type="match status" value="1"/>
</dbReference>
<dbReference type="EMBL" id="RCZO01000001">
    <property type="protein sequence ID" value="TPG11399.1"/>
    <property type="molecule type" value="Genomic_DNA"/>
</dbReference>